<dbReference type="PANTHER" id="PTHR47756">
    <property type="entry name" value="BLL6612 PROTEIN-RELATED"/>
    <property type="match status" value="1"/>
</dbReference>
<dbReference type="InterPro" id="IPR013325">
    <property type="entry name" value="RNA_pol_sigma_r2"/>
</dbReference>
<feature type="domain" description="RNA polymerase sigma-70 region 2" evidence="5">
    <location>
        <begin position="24"/>
        <end position="90"/>
    </location>
</feature>
<dbReference type="InterPro" id="IPR014284">
    <property type="entry name" value="RNA_pol_sigma-70_dom"/>
</dbReference>
<accession>A0ABP7XAS6</accession>
<evidence type="ECO:0000313" key="9">
    <source>
        <dbReference type="Proteomes" id="UP001501495"/>
    </source>
</evidence>
<organism evidence="8 9">
    <name type="scientific">Nocardioides fonticola</name>
    <dbReference type="NCBI Taxonomy" id="450363"/>
    <lineage>
        <taxon>Bacteria</taxon>
        <taxon>Bacillati</taxon>
        <taxon>Actinomycetota</taxon>
        <taxon>Actinomycetes</taxon>
        <taxon>Propionibacteriales</taxon>
        <taxon>Nocardioidaceae</taxon>
        <taxon>Nocardioides</taxon>
    </lineage>
</organism>
<proteinExistence type="inferred from homology"/>
<evidence type="ECO:0000256" key="1">
    <source>
        <dbReference type="ARBA" id="ARBA00010641"/>
    </source>
</evidence>
<feature type="domain" description="DUF6596" evidence="7">
    <location>
        <begin position="196"/>
        <end position="296"/>
    </location>
</feature>
<dbReference type="InterPro" id="IPR036388">
    <property type="entry name" value="WH-like_DNA-bd_sf"/>
</dbReference>
<evidence type="ECO:0000259" key="7">
    <source>
        <dbReference type="Pfam" id="PF20239"/>
    </source>
</evidence>
<dbReference type="Pfam" id="PF04542">
    <property type="entry name" value="Sigma70_r2"/>
    <property type="match status" value="1"/>
</dbReference>
<dbReference type="PANTHER" id="PTHR47756:SF2">
    <property type="entry name" value="BLL6612 PROTEIN"/>
    <property type="match status" value="1"/>
</dbReference>
<dbReference type="EMBL" id="BAAAZH010000002">
    <property type="protein sequence ID" value="GAA4109428.1"/>
    <property type="molecule type" value="Genomic_DNA"/>
</dbReference>
<dbReference type="InterPro" id="IPR046531">
    <property type="entry name" value="DUF6596"/>
</dbReference>
<protein>
    <submittedName>
        <fullName evidence="8">Sigma-70 family RNA polymerase sigma factor</fullName>
    </submittedName>
</protein>
<dbReference type="InterPro" id="IPR013324">
    <property type="entry name" value="RNA_pol_sigma_r3/r4-like"/>
</dbReference>
<sequence>MTSHDPSGPPSAPAPAPDAALAALVRDAGRDVLATLARHVGDLALAEDAVQDAVVRALETWPRDGVPPNPVAWLRLVAKRRAIDLLRSETSRGAREERAVHDDPDLRPGWADEIEPSVLHDDLLRLIFTCCHPSLAPASRVALSLRTLCGLSEAEIATALLSTEDAVARRLVRARQKIRQARIPYRVPADHELPERWDAVLVTVYLLFNEGYAASGGEALLRPELAEQAVRLARLLHRLEPGDTGAAGLLALLLLQHSRRDARLDADGVPVLLPEQDRSRWDTAAITEGVTLLGDALHRSGDRPHRFVVQAAIAACHALAPHWEATDWAAIVSWYDVLLAVDPSPVAALNRAVAIGERDGAEAGLAAIDAVPDLEEYAYRHAARAVLLRRLGREEEAARADATAAALPLNEATRGLLDPA</sequence>
<reference evidence="9" key="1">
    <citation type="journal article" date="2019" name="Int. J. Syst. Evol. Microbiol.">
        <title>The Global Catalogue of Microorganisms (GCM) 10K type strain sequencing project: providing services to taxonomists for standard genome sequencing and annotation.</title>
        <authorList>
            <consortium name="The Broad Institute Genomics Platform"/>
            <consortium name="The Broad Institute Genome Sequencing Center for Infectious Disease"/>
            <person name="Wu L."/>
            <person name="Ma J."/>
        </authorList>
    </citation>
    <scope>NUCLEOTIDE SEQUENCE [LARGE SCALE GENOMIC DNA]</scope>
    <source>
        <strain evidence="9">JCM 16703</strain>
    </source>
</reference>
<dbReference type="RefSeq" id="WP_344731500.1">
    <property type="nucleotide sequence ID" value="NZ_BAAAZH010000002.1"/>
</dbReference>
<gene>
    <name evidence="8" type="ORF">GCM10022215_03710</name>
</gene>
<dbReference type="NCBIfam" id="TIGR02937">
    <property type="entry name" value="sigma70-ECF"/>
    <property type="match status" value="1"/>
</dbReference>
<evidence type="ECO:0000256" key="3">
    <source>
        <dbReference type="ARBA" id="ARBA00023082"/>
    </source>
</evidence>
<dbReference type="Pfam" id="PF08281">
    <property type="entry name" value="Sigma70_r4_2"/>
    <property type="match status" value="1"/>
</dbReference>
<comment type="similarity">
    <text evidence="1">Belongs to the sigma-70 factor family. ECF subfamily.</text>
</comment>
<dbReference type="Proteomes" id="UP001501495">
    <property type="component" value="Unassembled WGS sequence"/>
</dbReference>
<dbReference type="Pfam" id="PF20239">
    <property type="entry name" value="DUF6596"/>
    <property type="match status" value="1"/>
</dbReference>
<dbReference type="InterPro" id="IPR007627">
    <property type="entry name" value="RNA_pol_sigma70_r2"/>
</dbReference>
<name>A0ABP7XAS6_9ACTN</name>
<keyword evidence="9" id="KW-1185">Reference proteome</keyword>
<keyword evidence="3" id="KW-0731">Sigma factor</keyword>
<dbReference type="Gene3D" id="1.10.10.10">
    <property type="entry name" value="Winged helix-like DNA-binding domain superfamily/Winged helix DNA-binding domain"/>
    <property type="match status" value="1"/>
</dbReference>
<evidence type="ECO:0000259" key="6">
    <source>
        <dbReference type="Pfam" id="PF08281"/>
    </source>
</evidence>
<evidence type="ECO:0000313" key="8">
    <source>
        <dbReference type="EMBL" id="GAA4109428.1"/>
    </source>
</evidence>
<evidence type="ECO:0000256" key="4">
    <source>
        <dbReference type="ARBA" id="ARBA00023163"/>
    </source>
</evidence>
<evidence type="ECO:0000259" key="5">
    <source>
        <dbReference type="Pfam" id="PF04542"/>
    </source>
</evidence>
<comment type="caution">
    <text evidence="8">The sequence shown here is derived from an EMBL/GenBank/DDBJ whole genome shotgun (WGS) entry which is preliminary data.</text>
</comment>
<feature type="domain" description="RNA polymerase sigma factor 70 region 4 type 2" evidence="6">
    <location>
        <begin position="127"/>
        <end position="178"/>
    </location>
</feature>
<dbReference type="Gene3D" id="1.10.1740.10">
    <property type="match status" value="1"/>
</dbReference>
<keyword evidence="2" id="KW-0805">Transcription regulation</keyword>
<dbReference type="InterPro" id="IPR013249">
    <property type="entry name" value="RNA_pol_sigma70_r4_t2"/>
</dbReference>
<dbReference type="SUPFAM" id="SSF88946">
    <property type="entry name" value="Sigma2 domain of RNA polymerase sigma factors"/>
    <property type="match status" value="1"/>
</dbReference>
<keyword evidence="4" id="KW-0804">Transcription</keyword>
<evidence type="ECO:0000256" key="2">
    <source>
        <dbReference type="ARBA" id="ARBA00023015"/>
    </source>
</evidence>
<dbReference type="SUPFAM" id="SSF88659">
    <property type="entry name" value="Sigma3 and sigma4 domains of RNA polymerase sigma factors"/>
    <property type="match status" value="1"/>
</dbReference>